<evidence type="ECO:0000313" key="7">
    <source>
        <dbReference type="EMBL" id="KAE8149040.1"/>
    </source>
</evidence>
<sequence>MFGAFRCSRDEQNTLEFVDLSGNSSVDARNYTVVACDQCRSRKVKCSGDRYGCQRCQATLTTCTYRSSIKATDQPSSQRRQSTSAPNSSSKPPAKRQQTRRNTDSRSATGDALSRPVDTNQQLPPADTKDGLWTPITSSGPVLHEFLHDWDDFHSKDFQSLDLLQGESINAIPMESTLPDSHDTSSYSPSTTASIIDDDSPSSLVIHPPTTATSVDSHTSRSRGCGCIRSLADILERVSGDDGSNLDEVDHFDDLLVYLRDGVETCKQVLPCKLCCVCTTNPMFVVTIFQQLATFAQSLCCQLVMYQHKGKTTSIDDVSPLSDIYVGKYHVRAAALHLRLLFPIVSMHIRDLKQILELLQNDIIKGTKAYKSLHAAAGVVQTAYSDLQLLVPNVPARRQKMDGR</sequence>
<dbReference type="InterPro" id="IPR050797">
    <property type="entry name" value="Carb_Metab_Trans_Reg"/>
</dbReference>
<accession>A0A5N6TRW3</accession>
<feature type="region of interest" description="Disordered" evidence="5">
    <location>
        <begin position="69"/>
        <end position="135"/>
    </location>
</feature>
<dbReference type="CDD" id="cd00067">
    <property type="entry name" value="GAL4"/>
    <property type="match status" value="1"/>
</dbReference>
<feature type="compositionally biased region" description="Polar residues" evidence="5">
    <location>
        <begin position="184"/>
        <end position="194"/>
    </location>
</feature>
<organism evidence="7 8">
    <name type="scientific">Aspergillus avenaceus</name>
    <dbReference type="NCBI Taxonomy" id="36643"/>
    <lineage>
        <taxon>Eukaryota</taxon>
        <taxon>Fungi</taxon>
        <taxon>Dikarya</taxon>
        <taxon>Ascomycota</taxon>
        <taxon>Pezizomycotina</taxon>
        <taxon>Eurotiomycetes</taxon>
        <taxon>Eurotiomycetidae</taxon>
        <taxon>Eurotiales</taxon>
        <taxon>Aspergillaceae</taxon>
        <taxon>Aspergillus</taxon>
        <taxon>Aspergillus subgen. Circumdati</taxon>
    </lineage>
</organism>
<dbReference type="PROSITE" id="PS00463">
    <property type="entry name" value="ZN2_CY6_FUNGAL_1"/>
    <property type="match status" value="1"/>
</dbReference>
<feature type="compositionally biased region" description="Low complexity" evidence="5">
    <location>
        <begin position="82"/>
        <end position="92"/>
    </location>
</feature>
<dbReference type="EMBL" id="ML742137">
    <property type="protein sequence ID" value="KAE8149040.1"/>
    <property type="molecule type" value="Genomic_DNA"/>
</dbReference>
<dbReference type="PROSITE" id="PS50048">
    <property type="entry name" value="ZN2_CY6_FUNGAL_2"/>
    <property type="match status" value="1"/>
</dbReference>
<protein>
    <recommendedName>
        <fullName evidence="6">Zn(2)-C6 fungal-type domain-containing protein</fullName>
    </recommendedName>
</protein>
<dbReference type="InterPro" id="IPR001138">
    <property type="entry name" value="Zn2Cys6_DnaBD"/>
</dbReference>
<evidence type="ECO:0000256" key="4">
    <source>
        <dbReference type="ARBA" id="ARBA00023242"/>
    </source>
</evidence>
<dbReference type="SMART" id="SM00066">
    <property type="entry name" value="GAL4"/>
    <property type="match status" value="1"/>
</dbReference>
<evidence type="ECO:0000259" key="6">
    <source>
        <dbReference type="PROSITE" id="PS50048"/>
    </source>
</evidence>
<feature type="domain" description="Zn(2)-C6 fungal-type" evidence="6">
    <location>
        <begin position="35"/>
        <end position="65"/>
    </location>
</feature>
<keyword evidence="8" id="KW-1185">Reference proteome</keyword>
<evidence type="ECO:0000313" key="8">
    <source>
        <dbReference type="Proteomes" id="UP000325780"/>
    </source>
</evidence>
<dbReference type="GO" id="GO:0009893">
    <property type="term" value="P:positive regulation of metabolic process"/>
    <property type="evidence" value="ECO:0007669"/>
    <property type="project" value="UniProtKB-ARBA"/>
</dbReference>
<evidence type="ECO:0000256" key="5">
    <source>
        <dbReference type="SAM" id="MobiDB-lite"/>
    </source>
</evidence>
<dbReference type="SUPFAM" id="SSF57701">
    <property type="entry name" value="Zn2/Cys6 DNA-binding domain"/>
    <property type="match status" value="1"/>
</dbReference>
<name>A0A5N6TRW3_ASPAV</name>
<feature type="region of interest" description="Disordered" evidence="5">
    <location>
        <begin position="174"/>
        <end position="218"/>
    </location>
</feature>
<reference evidence="7 8" key="1">
    <citation type="submission" date="2019-04" db="EMBL/GenBank/DDBJ databases">
        <title>Friends and foes A comparative genomics study of 23 Aspergillus species from section Flavi.</title>
        <authorList>
            <consortium name="DOE Joint Genome Institute"/>
            <person name="Kjaerbolling I."/>
            <person name="Vesth T."/>
            <person name="Frisvad J.C."/>
            <person name="Nybo J.L."/>
            <person name="Theobald S."/>
            <person name="Kildgaard S."/>
            <person name="Isbrandt T."/>
            <person name="Kuo A."/>
            <person name="Sato A."/>
            <person name="Lyhne E.K."/>
            <person name="Kogle M.E."/>
            <person name="Wiebenga A."/>
            <person name="Kun R.S."/>
            <person name="Lubbers R.J."/>
            <person name="Makela M.R."/>
            <person name="Barry K."/>
            <person name="Chovatia M."/>
            <person name="Clum A."/>
            <person name="Daum C."/>
            <person name="Haridas S."/>
            <person name="He G."/>
            <person name="LaButti K."/>
            <person name="Lipzen A."/>
            <person name="Mondo S."/>
            <person name="Riley R."/>
            <person name="Salamov A."/>
            <person name="Simmons B.A."/>
            <person name="Magnuson J.K."/>
            <person name="Henrissat B."/>
            <person name="Mortensen U.H."/>
            <person name="Larsen T.O."/>
            <person name="Devries R.P."/>
            <person name="Grigoriev I.V."/>
            <person name="Machida M."/>
            <person name="Baker S.E."/>
            <person name="Andersen M.R."/>
        </authorList>
    </citation>
    <scope>NUCLEOTIDE SEQUENCE [LARGE SCALE GENOMIC DNA]</scope>
    <source>
        <strain evidence="7 8">IBT 18842</strain>
    </source>
</reference>
<keyword evidence="4" id="KW-0539">Nucleus</keyword>
<dbReference type="OrthoDB" id="4356994at2759"/>
<evidence type="ECO:0000256" key="3">
    <source>
        <dbReference type="ARBA" id="ARBA00023163"/>
    </source>
</evidence>
<evidence type="ECO:0000256" key="2">
    <source>
        <dbReference type="ARBA" id="ARBA00023125"/>
    </source>
</evidence>
<feature type="compositionally biased region" description="Polar residues" evidence="5">
    <location>
        <begin position="69"/>
        <end position="81"/>
    </location>
</feature>
<dbReference type="GO" id="GO:0003677">
    <property type="term" value="F:DNA binding"/>
    <property type="evidence" value="ECO:0007669"/>
    <property type="project" value="UniProtKB-KW"/>
</dbReference>
<keyword evidence="2" id="KW-0238">DNA-binding</keyword>
<proteinExistence type="predicted"/>
<dbReference type="GO" id="GO:0008270">
    <property type="term" value="F:zinc ion binding"/>
    <property type="evidence" value="ECO:0007669"/>
    <property type="project" value="InterPro"/>
</dbReference>
<dbReference type="InterPro" id="IPR036864">
    <property type="entry name" value="Zn2-C6_fun-type_DNA-bd_sf"/>
</dbReference>
<dbReference type="AlphaFoldDB" id="A0A5N6TRW3"/>
<keyword evidence="1" id="KW-0805">Transcription regulation</keyword>
<dbReference type="Gene3D" id="4.10.240.10">
    <property type="entry name" value="Zn(2)-C6 fungal-type DNA-binding domain"/>
    <property type="match status" value="1"/>
</dbReference>
<dbReference type="Pfam" id="PF00172">
    <property type="entry name" value="Zn_clus"/>
    <property type="match status" value="1"/>
</dbReference>
<gene>
    <name evidence="7" type="ORF">BDV25DRAFT_7674</name>
</gene>
<evidence type="ECO:0000256" key="1">
    <source>
        <dbReference type="ARBA" id="ARBA00023015"/>
    </source>
</evidence>
<dbReference type="Proteomes" id="UP000325780">
    <property type="component" value="Unassembled WGS sequence"/>
</dbReference>
<keyword evidence="3" id="KW-0804">Transcription</keyword>
<dbReference type="PANTHER" id="PTHR31668">
    <property type="entry name" value="GLUCOSE TRANSPORT TRANSCRIPTION REGULATOR RGT1-RELATED-RELATED"/>
    <property type="match status" value="1"/>
</dbReference>
<dbReference type="GO" id="GO:0000981">
    <property type="term" value="F:DNA-binding transcription factor activity, RNA polymerase II-specific"/>
    <property type="evidence" value="ECO:0007669"/>
    <property type="project" value="InterPro"/>
</dbReference>